<sequence length="501" mass="53201">MDQLSDCPATPATRPAAPTPAPTPAAPSRRGVLTGLGLAAAAPFALGARQGRPSTVDARGTRPDDRAPGDSAPVTRPTVLHNASLALTMDPALGEGPLGLVEHADVLLGDGVITAVGTNLPRPPGTKVIDASGKLLLPGFVDVHTHLWQSSMRGGCANSDLFGWLADCNRATFPRITPADMYRFVRLAALDTVQSGVTTLVDWVDAIPYDTTVQYVRALTDTGVRFAYAMFQAEERAELLTRAKRELIDPAPLASAQIATHAARAIEGLNRVHWEIAQDLGVMLNSHVLERAEQRADDPIGVLGDIGALGPRLLMNHAIHLSDAEIDLVAAHDVRAAHCPLSNMRLASGVMRLSDLGRRGVKVGLGQDGGTNDTSDFFTLMKTAIGLQRARSLHADVFPEVQDALRSATLGGAEAIGMADRIGSLTPGKRADLIMIDPATLNFAPRFDWVSQIVFNGRPQNVDAVFVDGRPLKLDGRLVGVDTERVVREAEAAAGRLRHAA</sequence>
<feature type="region of interest" description="Disordered" evidence="2">
    <location>
        <begin position="1"/>
        <end position="32"/>
    </location>
</feature>
<evidence type="ECO:0000256" key="1">
    <source>
        <dbReference type="ARBA" id="ARBA00022801"/>
    </source>
</evidence>
<dbReference type="SUPFAM" id="SSF51556">
    <property type="entry name" value="Metallo-dependent hydrolases"/>
    <property type="match status" value="1"/>
</dbReference>
<dbReference type="SUPFAM" id="SSF51338">
    <property type="entry name" value="Composite domain of metallo-dependent hydrolases"/>
    <property type="match status" value="1"/>
</dbReference>
<feature type="region of interest" description="Disordered" evidence="2">
    <location>
        <begin position="48"/>
        <end position="76"/>
    </location>
</feature>
<dbReference type="Proteomes" id="UP000642673">
    <property type="component" value="Unassembled WGS sequence"/>
</dbReference>
<feature type="domain" description="Amidohydrolase-related" evidence="3">
    <location>
        <begin position="136"/>
        <end position="470"/>
    </location>
</feature>
<protein>
    <submittedName>
        <fullName evidence="4">N-ethylammeline chlorohydrolase</fullName>
    </submittedName>
</protein>
<dbReference type="InterPro" id="IPR006311">
    <property type="entry name" value="TAT_signal"/>
</dbReference>
<evidence type="ECO:0000313" key="4">
    <source>
        <dbReference type="EMBL" id="GHB67774.1"/>
    </source>
</evidence>
<name>A0ABQ3EWH7_9ACTN</name>
<keyword evidence="1" id="KW-0378">Hydrolase</keyword>
<gene>
    <name evidence="4" type="ORF">GCM10010347_42350</name>
</gene>
<dbReference type="EMBL" id="BMVP01000008">
    <property type="protein sequence ID" value="GHB67774.1"/>
    <property type="molecule type" value="Genomic_DNA"/>
</dbReference>
<dbReference type="RefSeq" id="WP_190185795.1">
    <property type="nucleotide sequence ID" value="NZ_BMVP01000008.1"/>
</dbReference>
<organism evidence="4 5">
    <name type="scientific">Streptomyces cirratus</name>
    <dbReference type="NCBI Taxonomy" id="68187"/>
    <lineage>
        <taxon>Bacteria</taxon>
        <taxon>Bacillati</taxon>
        <taxon>Actinomycetota</taxon>
        <taxon>Actinomycetes</taxon>
        <taxon>Kitasatosporales</taxon>
        <taxon>Streptomycetaceae</taxon>
        <taxon>Streptomyces</taxon>
    </lineage>
</organism>
<dbReference type="InterPro" id="IPR006680">
    <property type="entry name" value="Amidohydro-rel"/>
</dbReference>
<dbReference type="PANTHER" id="PTHR43794:SF11">
    <property type="entry name" value="AMIDOHYDROLASE-RELATED DOMAIN-CONTAINING PROTEIN"/>
    <property type="match status" value="1"/>
</dbReference>
<accession>A0ABQ3EWH7</accession>
<dbReference type="Gene3D" id="3.20.20.140">
    <property type="entry name" value="Metal-dependent hydrolases"/>
    <property type="match status" value="1"/>
</dbReference>
<dbReference type="Gene3D" id="2.30.40.10">
    <property type="entry name" value="Urease, subunit C, domain 1"/>
    <property type="match status" value="1"/>
</dbReference>
<keyword evidence="5" id="KW-1185">Reference proteome</keyword>
<feature type="compositionally biased region" description="Basic and acidic residues" evidence="2">
    <location>
        <begin position="59"/>
        <end position="68"/>
    </location>
</feature>
<dbReference type="InterPro" id="IPR011059">
    <property type="entry name" value="Metal-dep_hydrolase_composite"/>
</dbReference>
<dbReference type="InterPro" id="IPR032466">
    <property type="entry name" value="Metal_Hydrolase"/>
</dbReference>
<dbReference type="Pfam" id="PF01979">
    <property type="entry name" value="Amidohydro_1"/>
    <property type="match status" value="1"/>
</dbReference>
<evidence type="ECO:0000259" key="3">
    <source>
        <dbReference type="Pfam" id="PF01979"/>
    </source>
</evidence>
<comment type="caution">
    <text evidence="4">The sequence shown here is derived from an EMBL/GenBank/DDBJ whole genome shotgun (WGS) entry which is preliminary data.</text>
</comment>
<reference evidence="5" key="1">
    <citation type="journal article" date="2019" name="Int. J. Syst. Evol. Microbiol.">
        <title>The Global Catalogue of Microorganisms (GCM) 10K type strain sequencing project: providing services to taxonomists for standard genome sequencing and annotation.</title>
        <authorList>
            <consortium name="The Broad Institute Genomics Platform"/>
            <consortium name="The Broad Institute Genome Sequencing Center for Infectious Disease"/>
            <person name="Wu L."/>
            <person name="Ma J."/>
        </authorList>
    </citation>
    <scope>NUCLEOTIDE SEQUENCE [LARGE SCALE GENOMIC DNA]</scope>
    <source>
        <strain evidence="5">JCM 4738</strain>
    </source>
</reference>
<evidence type="ECO:0000256" key="2">
    <source>
        <dbReference type="SAM" id="MobiDB-lite"/>
    </source>
</evidence>
<dbReference type="InterPro" id="IPR050287">
    <property type="entry name" value="MTA/SAH_deaminase"/>
</dbReference>
<dbReference type="PROSITE" id="PS51318">
    <property type="entry name" value="TAT"/>
    <property type="match status" value="1"/>
</dbReference>
<dbReference type="PANTHER" id="PTHR43794">
    <property type="entry name" value="AMINOHYDROLASE SSNA-RELATED"/>
    <property type="match status" value="1"/>
</dbReference>
<proteinExistence type="predicted"/>
<evidence type="ECO:0000313" key="5">
    <source>
        <dbReference type="Proteomes" id="UP000642673"/>
    </source>
</evidence>